<dbReference type="Proteomes" id="UP000006635">
    <property type="component" value="Segment"/>
</dbReference>
<reference evidence="1 2" key="1">
    <citation type="journal article" date="2001" name="J. Virol.">
        <title>Genome sequence of a baculovirus pathogenic for Culex nigripalpus.</title>
        <authorList>
            <person name="Afonso C.L."/>
            <person name="Tulman E.R."/>
            <person name="Lu Z."/>
            <person name="Balinsky C.A."/>
            <person name="Moser B.A."/>
            <person name="Becnel J.J."/>
            <person name="Rock D.L."/>
            <person name="Kutish G.F."/>
        </authorList>
    </citation>
    <scope>NUCLEOTIDE SEQUENCE [LARGE SCALE GENOMIC DNA]</scope>
    <source>
        <strain evidence="2">Isolate Florida/1997</strain>
    </source>
</reference>
<gene>
    <name evidence="1" type="primary">CUN063</name>
</gene>
<proteinExistence type="predicted"/>
<name>Q919L3_NPVCO</name>
<keyword evidence="2" id="KW-1185">Reference proteome</keyword>
<sequence length="131" mass="15500">MIPVRQTRIYRVQFAPLVCNKLRWKNAMIFYKNFNYKVSSSSPAKLVLDQYIILHRGVKYYVRAWNGTYISYQDVVANFNPNWAFPRVVELAQLVGKPMESHLMVSAKQVENLLMQDLVVEERNMEQDMEH</sequence>
<accession>Q919L3</accession>
<evidence type="ECO:0000313" key="2">
    <source>
        <dbReference type="Proteomes" id="UP000006635"/>
    </source>
</evidence>
<protein>
    <submittedName>
        <fullName evidence="1">Uncharacterized protein</fullName>
    </submittedName>
</protein>
<dbReference type="EMBL" id="AF403738">
    <property type="protein sequence ID" value="AAK94141.1"/>
    <property type="molecule type" value="Genomic_DNA"/>
</dbReference>
<dbReference type="RefSeq" id="NP_203367.1">
    <property type="nucleotide sequence ID" value="NC_003084.1"/>
</dbReference>
<dbReference type="GeneID" id="921938"/>
<organism evidence="1 2">
    <name type="scientific">Culex nigripalpus nucleopolyhedrovirus (isolate Florida/1997)</name>
    <name type="common">CuniNPV</name>
    <dbReference type="NCBI Taxonomy" id="645993"/>
    <lineage>
        <taxon>Viruses</taxon>
        <taxon>Viruses incertae sedis</taxon>
        <taxon>Naldaviricetes</taxon>
        <taxon>Lefavirales</taxon>
        <taxon>Baculoviridae</taxon>
        <taxon>Deltabaculovirus</taxon>
    </lineage>
</organism>
<dbReference type="KEGG" id="vg:921938"/>
<evidence type="ECO:0000313" key="1">
    <source>
        <dbReference type="EMBL" id="AAK94141.1"/>
    </source>
</evidence>
<organismHost>
    <name type="scientific">Culex nigripalpus</name>
    <dbReference type="NCBI Taxonomy" id="42429"/>
</organismHost>